<dbReference type="AlphaFoldDB" id="A0A552V0K8"/>
<accession>A0A552V0K8</accession>
<sequence>MKKILLLLVLTVTALGCSGDDDNNNGVRNPYTGSVVGTWTTVGLSIDGNLVNLDCDAPAPVEDNYTFVFYEDGYFDIYHNCDPEGVIYASGTYTTTGNVLRINLDSMEGRAHMIDYLDEDQLQFEFSIGSEGLFYGYVFTVQQQF</sequence>
<feature type="chain" id="PRO_5022212607" evidence="1">
    <location>
        <begin position="20"/>
        <end position="145"/>
    </location>
</feature>
<proteinExistence type="predicted"/>
<evidence type="ECO:0000313" key="3">
    <source>
        <dbReference type="Proteomes" id="UP000320643"/>
    </source>
</evidence>
<dbReference type="Proteomes" id="UP000320643">
    <property type="component" value="Unassembled WGS sequence"/>
</dbReference>
<comment type="caution">
    <text evidence="2">The sequence shown here is derived from an EMBL/GenBank/DDBJ whole genome shotgun (WGS) entry which is preliminary data.</text>
</comment>
<evidence type="ECO:0000256" key="1">
    <source>
        <dbReference type="SAM" id="SignalP"/>
    </source>
</evidence>
<dbReference type="EMBL" id="VJVZ01000007">
    <property type="protein sequence ID" value="TRW23962.1"/>
    <property type="molecule type" value="Genomic_DNA"/>
</dbReference>
<protein>
    <submittedName>
        <fullName evidence="2">Uncharacterized protein</fullName>
    </submittedName>
</protein>
<reference evidence="2 3" key="1">
    <citation type="submission" date="2019-07" db="EMBL/GenBank/DDBJ databases">
        <title>Flavobacterium sp. nov., isolated from glacier ice.</title>
        <authorList>
            <person name="Liu Q."/>
            <person name="Xin Y.-H."/>
        </authorList>
    </citation>
    <scope>NUCLEOTIDE SEQUENCE [LARGE SCALE GENOMIC DNA]</scope>
    <source>
        <strain evidence="2 3">ZT4R6</strain>
    </source>
</reference>
<evidence type="ECO:0000313" key="2">
    <source>
        <dbReference type="EMBL" id="TRW23962.1"/>
    </source>
</evidence>
<gene>
    <name evidence="2" type="ORF">FMM05_12455</name>
</gene>
<name>A0A552V0K8_9FLAO</name>
<dbReference type="PROSITE" id="PS51257">
    <property type="entry name" value="PROKAR_LIPOPROTEIN"/>
    <property type="match status" value="1"/>
</dbReference>
<feature type="signal peptide" evidence="1">
    <location>
        <begin position="1"/>
        <end position="19"/>
    </location>
</feature>
<keyword evidence="3" id="KW-1185">Reference proteome</keyword>
<keyword evidence="1" id="KW-0732">Signal</keyword>
<organism evidence="2 3">
    <name type="scientific">Flavobacterium zepuense</name>
    <dbReference type="NCBI Taxonomy" id="2593302"/>
    <lineage>
        <taxon>Bacteria</taxon>
        <taxon>Pseudomonadati</taxon>
        <taxon>Bacteroidota</taxon>
        <taxon>Flavobacteriia</taxon>
        <taxon>Flavobacteriales</taxon>
        <taxon>Flavobacteriaceae</taxon>
        <taxon>Flavobacterium</taxon>
    </lineage>
</organism>
<dbReference type="RefSeq" id="WP_143373710.1">
    <property type="nucleotide sequence ID" value="NZ_VJVZ01000007.1"/>
</dbReference>